<evidence type="ECO:0000256" key="6">
    <source>
        <dbReference type="ARBA" id="ARBA00023002"/>
    </source>
</evidence>
<keyword evidence="12" id="KW-1185">Reference proteome</keyword>
<dbReference type="GO" id="GO:0005829">
    <property type="term" value="C:cytosol"/>
    <property type="evidence" value="ECO:0007669"/>
    <property type="project" value="TreeGrafter"/>
</dbReference>
<evidence type="ECO:0000256" key="4">
    <source>
        <dbReference type="ARBA" id="ARBA00022563"/>
    </source>
</evidence>
<dbReference type="Gene3D" id="3.40.430.10">
    <property type="entry name" value="Dihydrofolate Reductase, subunit A"/>
    <property type="match status" value="1"/>
</dbReference>
<evidence type="ECO:0000256" key="5">
    <source>
        <dbReference type="ARBA" id="ARBA00022857"/>
    </source>
</evidence>
<evidence type="ECO:0000259" key="10">
    <source>
        <dbReference type="PROSITE" id="PS51330"/>
    </source>
</evidence>
<dbReference type="PANTHER" id="PTHR48069">
    <property type="entry name" value="DIHYDROFOLATE REDUCTASE"/>
    <property type="match status" value="1"/>
</dbReference>
<dbReference type="PROSITE" id="PS51330">
    <property type="entry name" value="DHFR_2"/>
    <property type="match status" value="1"/>
</dbReference>
<dbReference type="PROSITE" id="PS00075">
    <property type="entry name" value="DHFR_1"/>
    <property type="match status" value="1"/>
</dbReference>
<dbReference type="GO" id="GO:0070401">
    <property type="term" value="F:NADP+ binding"/>
    <property type="evidence" value="ECO:0007669"/>
    <property type="project" value="UniProtKB-ARBA"/>
</dbReference>
<dbReference type="PRINTS" id="PR00070">
    <property type="entry name" value="DHFR"/>
</dbReference>
<reference evidence="11" key="1">
    <citation type="submission" date="2022-02" db="EMBL/GenBank/DDBJ databases">
        <title>Halalkalibacter sp. nov. isolated from Lonar Lake, India.</title>
        <authorList>
            <person name="Joshi A."/>
            <person name="Thite S."/>
            <person name="Lodha T."/>
        </authorList>
    </citation>
    <scope>NUCLEOTIDE SEQUENCE</scope>
    <source>
        <strain evidence="11">MEB205</strain>
    </source>
</reference>
<evidence type="ECO:0000256" key="2">
    <source>
        <dbReference type="ARBA" id="ARBA00009539"/>
    </source>
</evidence>
<keyword evidence="4 8" id="KW-0554">One-carbon metabolism</keyword>
<keyword evidence="5 8" id="KW-0521">NADP</keyword>
<comment type="pathway">
    <text evidence="1 8">Cofactor biosynthesis; tetrahydrofolate biosynthesis; 5,6,7,8-tetrahydrofolate from 7,8-dihydrofolate: step 1/1.</text>
</comment>
<name>A0A9X2CVU3_9BACI</name>
<dbReference type="GO" id="GO:0006730">
    <property type="term" value="P:one-carbon metabolic process"/>
    <property type="evidence" value="ECO:0007669"/>
    <property type="project" value="UniProtKB-KW"/>
</dbReference>
<dbReference type="EMBL" id="JAKRYL010000021">
    <property type="protein sequence ID" value="MCL7748952.1"/>
    <property type="molecule type" value="Genomic_DNA"/>
</dbReference>
<dbReference type="PANTHER" id="PTHR48069:SF3">
    <property type="entry name" value="DIHYDROFOLATE REDUCTASE"/>
    <property type="match status" value="1"/>
</dbReference>
<evidence type="ECO:0000256" key="9">
    <source>
        <dbReference type="RuleBase" id="RU004474"/>
    </source>
</evidence>
<gene>
    <name evidence="11" type="ORF">MF646_17680</name>
</gene>
<accession>A0A9X2CVU3</accession>
<protein>
    <recommendedName>
        <fullName evidence="3 8">Dihydrofolate reductase</fullName>
        <ecNumber evidence="3 8">1.5.1.3</ecNumber>
    </recommendedName>
</protein>
<evidence type="ECO:0000313" key="11">
    <source>
        <dbReference type="EMBL" id="MCL7748952.1"/>
    </source>
</evidence>
<evidence type="ECO:0000256" key="1">
    <source>
        <dbReference type="ARBA" id="ARBA00004903"/>
    </source>
</evidence>
<dbReference type="InterPro" id="IPR024072">
    <property type="entry name" value="DHFR-like_dom_sf"/>
</dbReference>
<dbReference type="InterPro" id="IPR012259">
    <property type="entry name" value="DHFR"/>
</dbReference>
<dbReference type="RefSeq" id="WP_250097836.1">
    <property type="nucleotide sequence ID" value="NZ_JAKRYL010000021.1"/>
</dbReference>
<comment type="similarity">
    <text evidence="2 8 9">Belongs to the dihydrofolate reductase family.</text>
</comment>
<comment type="caution">
    <text evidence="11">The sequence shown here is derived from an EMBL/GenBank/DDBJ whole genome shotgun (WGS) entry which is preliminary data.</text>
</comment>
<feature type="domain" description="DHFR" evidence="10">
    <location>
        <begin position="1"/>
        <end position="159"/>
    </location>
</feature>
<dbReference type="SUPFAM" id="SSF53597">
    <property type="entry name" value="Dihydrofolate reductase-like"/>
    <property type="match status" value="1"/>
</dbReference>
<evidence type="ECO:0000256" key="7">
    <source>
        <dbReference type="ARBA" id="ARBA00025067"/>
    </source>
</evidence>
<dbReference type="FunFam" id="3.40.430.10:FF:000001">
    <property type="entry name" value="Dihydrofolate reductase"/>
    <property type="match status" value="1"/>
</dbReference>
<dbReference type="CDD" id="cd00209">
    <property type="entry name" value="DHFR"/>
    <property type="match status" value="1"/>
</dbReference>
<dbReference type="GO" id="GO:0046452">
    <property type="term" value="P:dihydrofolate metabolic process"/>
    <property type="evidence" value="ECO:0007669"/>
    <property type="project" value="TreeGrafter"/>
</dbReference>
<dbReference type="EC" id="1.5.1.3" evidence="3 8"/>
<dbReference type="InterPro" id="IPR017925">
    <property type="entry name" value="DHFR_CS"/>
</dbReference>
<dbReference type="GO" id="GO:0004146">
    <property type="term" value="F:dihydrofolate reductase activity"/>
    <property type="evidence" value="ECO:0007669"/>
    <property type="project" value="UniProtKB-EC"/>
</dbReference>
<keyword evidence="6 8" id="KW-0560">Oxidoreductase</keyword>
<proteinExistence type="inferred from homology"/>
<comment type="function">
    <text evidence="7 8">Key enzyme in folate metabolism. Catalyzes an essential reaction for de novo glycine and purine synthesis, and for DNA precursor synthesis.</text>
</comment>
<evidence type="ECO:0000256" key="3">
    <source>
        <dbReference type="ARBA" id="ARBA00012856"/>
    </source>
</evidence>
<dbReference type="GO" id="GO:0046654">
    <property type="term" value="P:tetrahydrofolate biosynthetic process"/>
    <property type="evidence" value="ECO:0007669"/>
    <property type="project" value="InterPro"/>
</dbReference>
<evidence type="ECO:0000256" key="8">
    <source>
        <dbReference type="PIRNR" id="PIRNR000194"/>
    </source>
</evidence>
<evidence type="ECO:0000313" key="12">
    <source>
        <dbReference type="Proteomes" id="UP001139150"/>
    </source>
</evidence>
<organism evidence="11 12">
    <name type="scientific">Halalkalibacter alkaliphilus</name>
    <dbReference type="NCBI Taxonomy" id="2917993"/>
    <lineage>
        <taxon>Bacteria</taxon>
        <taxon>Bacillati</taxon>
        <taxon>Bacillota</taxon>
        <taxon>Bacilli</taxon>
        <taxon>Bacillales</taxon>
        <taxon>Bacillaceae</taxon>
        <taxon>Halalkalibacter</taxon>
    </lineage>
</organism>
<comment type="catalytic activity">
    <reaction evidence="8">
        <text>(6S)-5,6,7,8-tetrahydrofolate + NADP(+) = 7,8-dihydrofolate + NADPH + H(+)</text>
        <dbReference type="Rhea" id="RHEA:15009"/>
        <dbReference type="ChEBI" id="CHEBI:15378"/>
        <dbReference type="ChEBI" id="CHEBI:57451"/>
        <dbReference type="ChEBI" id="CHEBI:57453"/>
        <dbReference type="ChEBI" id="CHEBI:57783"/>
        <dbReference type="ChEBI" id="CHEBI:58349"/>
        <dbReference type="EC" id="1.5.1.3"/>
    </reaction>
</comment>
<sequence>MISFVVAMDQERVIGKENQLPWHLPADLAYFKRVTTGHTIVMGRKTYESIGRPLPKRRNVVLTRDRQYEAEGCEVVHSIEEVLNIAKQDEECFVIGGTEVFMLFWDHVDRLYVTYIDETFEGDTFFPEIDENEWEIVSVEEGIVDEKNRYRHEFRTYERKKS</sequence>
<dbReference type="PIRSF" id="PIRSF000194">
    <property type="entry name" value="DHFR"/>
    <property type="match status" value="1"/>
</dbReference>
<dbReference type="GO" id="GO:0046655">
    <property type="term" value="P:folic acid metabolic process"/>
    <property type="evidence" value="ECO:0007669"/>
    <property type="project" value="TreeGrafter"/>
</dbReference>
<dbReference type="AlphaFoldDB" id="A0A9X2CVU3"/>
<dbReference type="Pfam" id="PF00186">
    <property type="entry name" value="DHFR_1"/>
    <property type="match status" value="1"/>
</dbReference>
<dbReference type="InterPro" id="IPR001796">
    <property type="entry name" value="DHFR_dom"/>
</dbReference>
<dbReference type="Proteomes" id="UP001139150">
    <property type="component" value="Unassembled WGS sequence"/>
</dbReference>